<evidence type="ECO:0000256" key="1">
    <source>
        <dbReference type="SAM" id="Phobius"/>
    </source>
</evidence>
<evidence type="ECO:0000313" key="2">
    <source>
        <dbReference type="EMBL" id="PLR24845.1"/>
    </source>
</evidence>
<reference evidence="3" key="1">
    <citation type="submission" date="2017-12" db="EMBL/GenBank/DDBJ databases">
        <title>The genome sequence of Pantoea sp. 596.</title>
        <authorList>
            <person name="Gao J."/>
            <person name="Mao X."/>
            <person name="Sun J."/>
        </authorList>
    </citation>
    <scope>NUCLEOTIDE SEQUENCE [LARGE SCALE GENOMIC DNA]</scope>
    <source>
        <strain evidence="3">596</strain>
    </source>
</reference>
<sequence length="62" mass="7103">MVFASPSYFELQVRWLRACTPVTYLSKLLGMPALAAFLQLELFWALVFIFFLPAFINARGKS</sequence>
<dbReference type="Proteomes" id="UP000234296">
    <property type="component" value="Unassembled WGS sequence"/>
</dbReference>
<evidence type="ECO:0000313" key="3">
    <source>
        <dbReference type="Proteomes" id="UP000234296"/>
    </source>
</evidence>
<gene>
    <name evidence="2" type="ORF">PZBJ_10065</name>
</gene>
<comment type="caution">
    <text evidence="2">The sequence shown here is derived from an EMBL/GenBank/DDBJ whole genome shotgun (WGS) entry which is preliminary data.</text>
</comment>
<dbReference type="EMBL" id="PJRT01000009">
    <property type="protein sequence ID" value="PLR24845.1"/>
    <property type="molecule type" value="Genomic_DNA"/>
</dbReference>
<organism evidence="2 3">
    <name type="scientific">Pantoea endophytica</name>
    <dbReference type="NCBI Taxonomy" id="92488"/>
    <lineage>
        <taxon>Bacteria</taxon>
        <taxon>Pseudomonadati</taxon>
        <taxon>Pseudomonadota</taxon>
        <taxon>Gammaproteobacteria</taxon>
        <taxon>Enterobacterales</taxon>
        <taxon>Erwiniaceae</taxon>
        <taxon>Pantoea</taxon>
    </lineage>
</organism>
<keyword evidence="1" id="KW-0812">Transmembrane</keyword>
<keyword evidence="3" id="KW-1185">Reference proteome</keyword>
<keyword evidence="1" id="KW-0472">Membrane</keyword>
<protein>
    <submittedName>
        <fullName evidence="2">Uncharacterized protein</fullName>
    </submittedName>
</protein>
<accession>A0ABX4SSU1</accession>
<proteinExistence type="predicted"/>
<name>A0ABX4SSU1_9GAMM</name>
<keyword evidence="1" id="KW-1133">Transmembrane helix</keyword>
<feature type="transmembrane region" description="Helical" evidence="1">
    <location>
        <begin position="33"/>
        <end position="56"/>
    </location>
</feature>